<dbReference type="GeneID" id="69028636"/>
<keyword evidence="5 7" id="KW-1133">Transmembrane helix</keyword>
<dbReference type="RefSeq" id="XP_045278179.1">
    <property type="nucleotide sequence ID" value="XM_045422561.1"/>
</dbReference>
<dbReference type="Pfam" id="PF14558">
    <property type="entry name" value="TRP_N"/>
    <property type="match status" value="1"/>
</dbReference>
<dbReference type="InterPro" id="IPR040241">
    <property type="entry name" value="TRP_Flc/Pkd2-like"/>
</dbReference>
<evidence type="ECO:0000256" key="4">
    <source>
        <dbReference type="ARBA" id="ARBA00022729"/>
    </source>
</evidence>
<keyword evidence="4" id="KW-0732">Signal</keyword>
<dbReference type="InterPro" id="IPR032800">
    <property type="entry name" value="TRP_N"/>
</dbReference>
<evidence type="ECO:0000259" key="9">
    <source>
        <dbReference type="Pfam" id="PF14558"/>
    </source>
</evidence>
<keyword evidence="6 7" id="KW-0472">Membrane</keyword>
<feature type="domain" description="TRP C-terminal" evidence="8">
    <location>
        <begin position="79"/>
        <end position="160"/>
    </location>
</feature>
<dbReference type="InterPro" id="IPR010308">
    <property type="entry name" value="TRP_C"/>
</dbReference>
<organism evidence="10 11">
    <name type="scientific">Ajellomyces dermatitidis (strain ER-3 / ATCC MYA-2586)</name>
    <name type="common">Blastomyces dermatitidis</name>
    <dbReference type="NCBI Taxonomy" id="559297"/>
    <lineage>
        <taxon>Eukaryota</taxon>
        <taxon>Fungi</taxon>
        <taxon>Dikarya</taxon>
        <taxon>Ascomycota</taxon>
        <taxon>Pezizomycotina</taxon>
        <taxon>Eurotiomycetes</taxon>
        <taxon>Eurotiomycetidae</taxon>
        <taxon>Onygenales</taxon>
        <taxon>Ajellomycetaceae</taxon>
        <taxon>Blastomyces</taxon>
    </lineage>
</organism>
<accession>A0ABP2F5Y2</accession>
<comment type="subcellular location">
    <subcellularLocation>
        <location evidence="1">Membrane</location>
        <topology evidence="1">Multi-pass membrane protein</topology>
    </subcellularLocation>
</comment>
<dbReference type="Proteomes" id="UP000002039">
    <property type="component" value="Unassembled WGS sequence"/>
</dbReference>
<comment type="similarity">
    <text evidence="2">Belongs to the transient receptor potential (TRP) ion channel family.</text>
</comment>
<evidence type="ECO:0000256" key="1">
    <source>
        <dbReference type="ARBA" id="ARBA00004141"/>
    </source>
</evidence>
<reference evidence="11" key="1">
    <citation type="journal article" date="2015" name="PLoS Genet.">
        <title>The dynamic genome and transcriptome of the human fungal pathogen Blastomyces and close relative Emmonsia.</title>
        <authorList>
            <person name="Munoz J.F."/>
            <person name="Gauthier G.M."/>
            <person name="Desjardins C.A."/>
            <person name="Gallo J.E."/>
            <person name="Holder J."/>
            <person name="Sullivan T.D."/>
            <person name="Marty A.J."/>
            <person name="Carmen J.C."/>
            <person name="Chen Z."/>
            <person name="Ding L."/>
            <person name="Gujja S."/>
            <person name="Magrini V."/>
            <person name="Misas E."/>
            <person name="Mitreva M."/>
            <person name="Priest M."/>
            <person name="Saif S."/>
            <person name="Whiston E.A."/>
            <person name="Young S."/>
            <person name="Zeng Q."/>
            <person name="Goldman W.E."/>
            <person name="Mardis E.R."/>
            <person name="Taylor J.W."/>
            <person name="McEwen J.G."/>
            <person name="Clay O.K."/>
            <person name="Klein B.S."/>
            <person name="Cuomo C.A."/>
        </authorList>
    </citation>
    <scope>NUCLEOTIDE SEQUENCE [LARGE SCALE GENOMIC DNA]</scope>
    <source>
        <strain evidence="11">ER-3 / ATCC MYA-2586</strain>
    </source>
</reference>
<evidence type="ECO:0000256" key="2">
    <source>
        <dbReference type="ARBA" id="ARBA00010642"/>
    </source>
</evidence>
<feature type="transmembrane region" description="Helical" evidence="7">
    <location>
        <begin position="76"/>
        <end position="99"/>
    </location>
</feature>
<feature type="domain" description="ML-like" evidence="9">
    <location>
        <begin position="4"/>
        <end position="71"/>
    </location>
</feature>
<dbReference type="Pfam" id="PF06011">
    <property type="entry name" value="TRP"/>
    <property type="match status" value="1"/>
</dbReference>
<dbReference type="EMBL" id="EQ999979">
    <property type="protein sequence ID" value="EEQ91691.2"/>
    <property type="molecule type" value="Genomic_DNA"/>
</dbReference>
<evidence type="ECO:0000313" key="11">
    <source>
        <dbReference type="Proteomes" id="UP000002039"/>
    </source>
</evidence>
<gene>
    <name evidence="10" type="ORF">BDCG_06811</name>
</gene>
<dbReference type="PANTHER" id="PTHR31145:SF7">
    <property type="entry name" value="TRP-LIKE ION CHANNEL"/>
    <property type="match status" value="1"/>
</dbReference>
<evidence type="ECO:0000256" key="6">
    <source>
        <dbReference type="ARBA" id="ARBA00023136"/>
    </source>
</evidence>
<keyword evidence="11" id="KW-1185">Reference proteome</keyword>
<name>A0ABP2F5Y2_AJEDR</name>
<dbReference type="PANTHER" id="PTHR31145">
    <property type="entry name" value="INTEGRAL MEMBRANE PROTEIN (AFU_ORTHOLOGUE AFUA_7G01610)"/>
    <property type="match status" value="1"/>
</dbReference>
<evidence type="ECO:0000256" key="3">
    <source>
        <dbReference type="ARBA" id="ARBA00022692"/>
    </source>
</evidence>
<evidence type="ECO:0000259" key="8">
    <source>
        <dbReference type="Pfam" id="PF06011"/>
    </source>
</evidence>
<evidence type="ECO:0000256" key="5">
    <source>
        <dbReference type="ARBA" id="ARBA00022989"/>
    </source>
</evidence>
<sequence>MAYINSLCPLNASIPIRSNIVTALSESDISVIPRIALKIAHFEGTAVLRLFANSAQPEIGCYSAASTNGITLGQPLAVSSIVELFVVLAILLSTSLAIYGTDPASTRAHYAHSPSAFVAFSILHHIYFTGALAMNCPSVLVTFWLNFAWFSGMLYNDKMQA</sequence>
<evidence type="ECO:0000313" key="10">
    <source>
        <dbReference type="EMBL" id="EEQ91691.2"/>
    </source>
</evidence>
<keyword evidence="3 7" id="KW-0812">Transmembrane</keyword>
<protein>
    <submittedName>
        <fullName evidence="10">Uncharacterized protein</fullName>
    </submittedName>
</protein>
<proteinExistence type="inferred from homology"/>
<evidence type="ECO:0000256" key="7">
    <source>
        <dbReference type="SAM" id="Phobius"/>
    </source>
</evidence>